<dbReference type="RefSeq" id="WP_230841888.1">
    <property type="nucleotide sequence ID" value="NZ_CP063845.1"/>
</dbReference>
<dbReference type="InterPro" id="IPR011990">
    <property type="entry name" value="TPR-like_helical_dom_sf"/>
</dbReference>
<dbReference type="PROSITE" id="PS50005">
    <property type="entry name" value="TPR"/>
    <property type="match status" value="4"/>
</dbReference>
<keyword evidence="1" id="KW-0802">TPR repeat</keyword>
<feature type="repeat" description="TPR" evidence="1">
    <location>
        <begin position="84"/>
        <end position="117"/>
    </location>
</feature>
<dbReference type="SUPFAM" id="SSF48452">
    <property type="entry name" value="TPR-like"/>
    <property type="match status" value="1"/>
</dbReference>
<evidence type="ECO:0000259" key="3">
    <source>
        <dbReference type="Pfam" id="PF23914"/>
    </source>
</evidence>
<dbReference type="Pfam" id="PF09976">
    <property type="entry name" value="TPR_21"/>
    <property type="match status" value="1"/>
</dbReference>
<name>A0ABY3PN44_9CYAN</name>
<feature type="domain" description="Cytochrome c-type biogenesis protein H TPR" evidence="3">
    <location>
        <begin position="43"/>
        <end position="147"/>
    </location>
</feature>
<dbReference type="Gene3D" id="1.25.40.10">
    <property type="entry name" value="Tetratricopeptide repeat domain"/>
    <property type="match status" value="1"/>
</dbReference>
<feature type="domain" description="Ancillary SecYEG translocon subunit/Cell division coordinator CpoB TPR" evidence="2">
    <location>
        <begin position="170"/>
        <end position="285"/>
    </location>
</feature>
<feature type="repeat" description="TPR" evidence="1">
    <location>
        <begin position="152"/>
        <end position="185"/>
    </location>
</feature>
<evidence type="ECO:0000313" key="5">
    <source>
        <dbReference type="Proteomes" id="UP001054846"/>
    </source>
</evidence>
<dbReference type="PANTHER" id="PTHR12558:SF13">
    <property type="entry name" value="CELL DIVISION CYCLE PROTEIN 27 HOMOLOG"/>
    <property type="match status" value="1"/>
</dbReference>
<keyword evidence="5" id="KW-1185">Reference proteome</keyword>
<feature type="repeat" description="TPR" evidence="1">
    <location>
        <begin position="50"/>
        <end position="83"/>
    </location>
</feature>
<dbReference type="InterPro" id="IPR018704">
    <property type="entry name" value="SecYEG/CpoB_TPR"/>
</dbReference>
<organism evidence="4 5">
    <name type="scientific">Gloeobacter morelensis MG652769</name>
    <dbReference type="NCBI Taxonomy" id="2781736"/>
    <lineage>
        <taxon>Bacteria</taxon>
        <taxon>Bacillati</taxon>
        <taxon>Cyanobacteriota</taxon>
        <taxon>Cyanophyceae</taxon>
        <taxon>Gloeobacterales</taxon>
        <taxon>Gloeobacteraceae</taxon>
        <taxon>Gloeobacter</taxon>
        <taxon>Gloeobacter morelensis</taxon>
    </lineage>
</organism>
<gene>
    <name evidence="4" type="ORF">ISF26_00805</name>
</gene>
<dbReference type="InterPro" id="IPR056413">
    <property type="entry name" value="TPR_CcmH_CycH"/>
</dbReference>
<dbReference type="PANTHER" id="PTHR12558">
    <property type="entry name" value="CELL DIVISION CYCLE 16,23,27"/>
    <property type="match status" value="1"/>
</dbReference>
<dbReference type="Proteomes" id="UP001054846">
    <property type="component" value="Chromosome"/>
</dbReference>
<reference evidence="4 5" key="1">
    <citation type="journal article" date="2021" name="Genome Biol. Evol.">
        <title>Complete Genome Sequencing of a Novel Gloeobacter Species from a Waterfall Cave in Mexico.</title>
        <authorList>
            <person name="Saw J.H."/>
            <person name="Cardona T."/>
            <person name="Montejano G."/>
        </authorList>
    </citation>
    <scope>NUCLEOTIDE SEQUENCE [LARGE SCALE GENOMIC DNA]</scope>
    <source>
        <strain evidence="4">MG652769</strain>
    </source>
</reference>
<dbReference type="Pfam" id="PF23914">
    <property type="entry name" value="TPR_CcmH_CycH"/>
    <property type="match status" value="1"/>
</dbReference>
<proteinExistence type="predicted"/>
<dbReference type="PROSITE" id="PS50293">
    <property type="entry name" value="TPR_REGION"/>
    <property type="match status" value="2"/>
</dbReference>
<evidence type="ECO:0000256" key="1">
    <source>
        <dbReference type="PROSITE-ProRule" id="PRU00339"/>
    </source>
</evidence>
<accession>A0ABY3PN44</accession>
<dbReference type="SMART" id="SM00028">
    <property type="entry name" value="TPR"/>
    <property type="match status" value="7"/>
</dbReference>
<feature type="repeat" description="TPR" evidence="1">
    <location>
        <begin position="118"/>
        <end position="151"/>
    </location>
</feature>
<evidence type="ECO:0000313" key="4">
    <source>
        <dbReference type="EMBL" id="UFP94822.1"/>
    </source>
</evidence>
<dbReference type="EMBL" id="CP063845">
    <property type="protein sequence ID" value="UFP94822.1"/>
    <property type="molecule type" value="Genomic_DNA"/>
</dbReference>
<protein>
    <submittedName>
        <fullName evidence="4">Tetratricopeptide repeat protein</fullName>
    </submittedName>
</protein>
<evidence type="ECO:0000259" key="2">
    <source>
        <dbReference type="Pfam" id="PF09976"/>
    </source>
</evidence>
<dbReference type="InterPro" id="IPR019734">
    <property type="entry name" value="TPR_rpt"/>
</dbReference>
<sequence length="326" mass="35913">MAGFTPKLKKVTKANSRDRLKLAGSLFREKRYDEALEEATAILEEEPSSLQALMLTGSVYLKTKRFDEALDAFQKALRVDPLSPQACLGIGMAHLRKKDYKQATVAFESALKLDPKSAKAYITLGMSALGQEHYDLAIQYFNKALRFDPQAEMARILISRAYKKLGKPGDAVSTLETAVKLNPKSGMANMSLASFYLQNKDYASAEAALQRVLEARGDKPAPTIMLSLADLYVQTDRTEEAGDILRALPSAPKLQARKHKLFGDLYTKQGLLKEAAEEYRAASLMASDDDEIDDVDLDGLVEAGSASWQELASTYRATATESISRK</sequence>